<evidence type="ECO:0000256" key="4">
    <source>
        <dbReference type="PIRSR" id="PIRSR617867-1"/>
    </source>
</evidence>
<feature type="coiled-coil region" evidence="5">
    <location>
        <begin position="105"/>
        <end position="178"/>
    </location>
</feature>
<evidence type="ECO:0000256" key="2">
    <source>
        <dbReference type="ARBA" id="ARBA00022801"/>
    </source>
</evidence>
<dbReference type="PANTHER" id="PTHR11717">
    <property type="entry name" value="LOW MOLECULAR WEIGHT PROTEIN TYROSINE PHOSPHATASE"/>
    <property type="match status" value="1"/>
</dbReference>
<keyword evidence="2" id="KW-0378">Hydrolase</keyword>
<dbReference type="GO" id="GO:0004725">
    <property type="term" value="F:protein tyrosine phosphatase activity"/>
    <property type="evidence" value="ECO:0007669"/>
    <property type="project" value="InterPro"/>
</dbReference>
<dbReference type="InterPro" id="IPR027417">
    <property type="entry name" value="P-loop_NTPase"/>
</dbReference>
<dbReference type="AlphaFoldDB" id="A0A511V682"/>
<dbReference type="Proteomes" id="UP000321157">
    <property type="component" value="Unassembled WGS sequence"/>
</dbReference>
<evidence type="ECO:0000313" key="8">
    <source>
        <dbReference type="Proteomes" id="UP000321157"/>
    </source>
</evidence>
<feature type="domain" description="Phosphotyrosine protein phosphatase I" evidence="6">
    <location>
        <begin position="1"/>
        <end position="139"/>
    </location>
</feature>
<dbReference type="SMART" id="SM00226">
    <property type="entry name" value="LMWPc"/>
    <property type="match status" value="1"/>
</dbReference>
<name>A0A511V682_9BACL</name>
<dbReference type="Gene3D" id="3.40.50.2300">
    <property type="match status" value="1"/>
</dbReference>
<dbReference type="Pfam" id="PF01451">
    <property type="entry name" value="LMWPc"/>
    <property type="match status" value="1"/>
</dbReference>
<evidence type="ECO:0000256" key="1">
    <source>
        <dbReference type="ARBA" id="ARBA00011063"/>
    </source>
</evidence>
<dbReference type="SUPFAM" id="SSF52540">
    <property type="entry name" value="P-loop containing nucleoside triphosphate hydrolases"/>
    <property type="match status" value="1"/>
</dbReference>
<feature type="active site" description="Nucleophile" evidence="4">
    <location>
        <position position="7"/>
    </location>
</feature>
<gene>
    <name evidence="7" type="ORF">ADA01nite_19170</name>
</gene>
<dbReference type="InterPro" id="IPR036196">
    <property type="entry name" value="Ptyr_pPase_sf"/>
</dbReference>
<evidence type="ECO:0000259" key="6">
    <source>
        <dbReference type="SMART" id="SM00226"/>
    </source>
</evidence>
<comment type="caution">
    <text evidence="7">The sequence shown here is derived from an EMBL/GenBank/DDBJ whole genome shotgun (WGS) entry which is preliminary data.</text>
</comment>
<feature type="active site" description="Nucleophile" evidence="4">
    <location>
        <position position="13"/>
    </location>
</feature>
<evidence type="ECO:0000256" key="5">
    <source>
        <dbReference type="SAM" id="Coils"/>
    </source>
</evidence>
<dbReference type="PRINTS" id="PR00719">
    <property type="entry name" value="LMWPTPASE"/>
</dbReference>
<evidence type="ECO:0000256" key="3">
    <source>
        <dbReference type="ARBA" id="ARBA00022912"/>
    </source>
</evidence>
<dbReference type="RefSeq" id="WP_170230215.1">
    <property type="nucleotide sequence ID" value="NZ_BJXX01000081.1"/>
</dbReference>
<proteinExistence type="inferred from homology"/>
<comment type="similarity">
    <text evidence="1">Belongs to the low molecular weight phosphotyrosine protein phosphatase family.</text>
</comment>
<dbReference type="InterPro" id="IPR050438">
    <property type="entry name" value="LMW_PTPase"/>
</dbReference>
<keyword evidence="8" id="KW-1185">Reference proteome</keyword>
<keyword evidence="5" id="KW-0175">Coiled coil</keyword>
<protein>
    <submittedName>
        <fullName evidence="7">Protein-tyrosine-phosphatase</fullName>
    </submittedName>
</protein>
<dbReference type="EMBL" id="BJXX01000081">
    <property type="protein sequence ID" value="GEN34457.1"/>
    <property type="molecule type" value="Genomic_DNA"/>
</dbReference>
<sequence length="232" mass="26754">MRILFVCTGNTCRSPMAEKMLKKIAADRGIDVEAKSAGLFASAGSAASKHAVTILERQGITEKHSSQAVTAELMEWADLVMTMTESHRNTLLQQFPEFREKVYTLKEYTDTSEEAQERLAELNRLYERLEQKQEKFMEEHREEIQKLEDEYQELYSRLEQVREKLDDWKERIMQATVEERNQIAILESQTPNYDVADPFGGSLSEYEACAQEIEGALKRLVDILQEDANFSS</sequence>
<dbReference type="InterPro" id="IPR017867">
    <property type="entry name" value="Tyr_phospatase_low_mol_wt"/>
</dbReference>
<dbReference type="CDD" id="cd16344">
    <property type="entry name" value="LMWPAP"/>
    <property type="match status" value="1"/>
</dbReference>
<accession>A0A511V682</accession>
<keyword evidence="3" id="KW-0904">Protein phosphatase</keyword>
<reference evidence="7 8" key="1">
    <citation type="submission" date="2019-07" db="EMBL/GenBank/DDBJ databases">
        <title>Whole genome shotgun sequence of Aneurinibacillus danicus NBRC 102444.</title>
        <authorList>
            <person name="Hosoyama A."/>
            <person name="Uohara A."/>
            <person name="Ohji S."/>
            <person name="Ichikawa N."/>
        </authorList>
    </citation>
    <scope>NUCLEOTIDE SEQUENCE [LARGE SCALE GENOMIC DNA]</scope>
    <source>
        <strain evidence="7 8">NBRC 102444</strain>
    </source>
</reference>
<organism evidence="7 8">
    <name type="scientific">Aneurinibacillus danicus</name>
    <dbReference type="NCBI Taxonomy" id="267746"/>
    <lineage>
        <taxon>Bacteria</taxon>
        <taxon>Bacillati</taxon>
        <taxon>Bacillota</taxon>
        <taxon>Bacilli</taxon>
        <taxon>Bacillales</taxon>
        <taxon>Paenibacillaceae</taxon>
        <taxon>Aneurinibacillus group</taxon>
        <taxon>Aneurinibacillus</taxon>
    </lineage>
</organism>
<evidence type="ECO:0000313" key="7">
    <source>
        <dbReference type="EMBL" id="GEN34457.1"/>
    </source>
</evidence>
<dbReference type="PANTHER" id="PTHR11717:SF31">
    <property type="entry name" value="LOW MOLECULAR WEIGHT PROTEIN-TYROSINE-PHOSPHATASE ETP-RELATED"/>
    <property type="match status" value="1"/>
</dbReference>
<dbReference type="SUPFAM" id="SSF52788">
    <property type="entry name" value="Phosphotyrosine protein phosphatases I"/>
    <property type="match status" value="1"/>
</dbReference>
<dbReference type="InterPro" id="IPR023485">
    <property type="entry name" value="Ptyr_pPase"/>
</dbReference>